<dbReference type="PANTHER" id="PTHR30341:SF0">
    <property type="entry name" value="NA(+)_H(+) ANTIPORTER NHAA"/>
    <property type="match status" value="1"/>
</dbReference>
<proteinExistence type="inferred from homology"/>
<dbReference type="OrthoDB" id="9808135at2"/>
<dbReference type="GO" id="GO:0006885">
    <property type="term" value="P:regulation of pH"/>
    <property type="evidence" value="ECO:0007669"/>
    <property type="project" value="UniProtKB-UniRule"/>
</dbReference>
<feature type="transmembrane region" description="Helical" evidence="6">
    <location>
        <begin position="205"/>
        <end position="222"/>
    </location>
</feature>
<evidence type="ECO:0000256" key="6">
    <source>
        <dbReference type="HAMAP-Rule" id="MF_01844"/>
    </source>
</evidence>
<feature type="transmembrane region" description="Helical" evidence="6">
    <location>
        <begin position="234"/>
        <end position="264"/>
    </location>
</feature>
<keyword evidence="8" id="KW-1185">Reference proteome</keyword>
<dbReference type="Gene3D" id="1.20.1530.10">
    <property type="entry name" value="Na+/H+ antiporter like domain"/>
    <property type="match status" value="1"/>
</dbReference>
<keyword evidence="6" id="KW-0739">Sodium transport</keyword>
<feature type="transmembrane region" description="Helical" evidence="6">
    <location>
        <begin position="149"/>
        <end position="169"/>
    </location>
</feature>
<protein>
    <recommendedName>
        <fullName evidence="6">Na(+)/H(+) antiporter NhaA</fullName>
    </recommendedName>
    <alternativeName>
        <fullName evidence="6">Sodium/proton antiporter NhaA</fullName>
    </alternativeName>
</protein>
<evidence type="ECO:0000256" key="2">
    <source>
        <dbReference type="ARBA" id="ARBA00022475"/>
    </source>
</evidence>
<keyword evidence="6" id="KW-0050">Antiport</keyword>
<keyword evidence="2 6" id="KW-1003">Cell membrane</keyword>
<name>A0A219B338_9SPHN</name>
<feature type="transmembrane region" description="Helical" evidence="6">
    <location>
        <begin position="178"/>
        <end position="199"/>
    </location>
</feature>
<keyword evidence="5 6" id="KW-0472">Membrane</keyword>
<feature type="transmembrane region" description="Helical" evidence="6">
    <location>
        <begin position="36"/>
        <end position="57"/>
    </location>
</feature>
<comment type="subcellular location">
    <subcellularLocation>
        <location evidence="1">Cell inner membrane</location>
        <topology evidence="1">Multi-pass membrane protein</topology>
    </subcellularLocation>
    <subcellularLocation>
        <location evidence="6">Cell membrane</location>
        <topology evidence="6">Multi-pass membrane protein</topology>
    </subcellularLocation>
</comment>
<feature type="transmembrane region" description="Helical" evidence="6">
    <location>
        <begin position="120"/>
        <end position="143"/>
    </location>
</feature>
<evidence type="ECO:0000256" key="5">
    <source>
        <dbReference type="ARBA" id="ARBA00023136"/>
    </source>
</evidence>
<dbReference type="EMBL" id="NFZT01000001">
    <property type="protein sequence ID" value="OWV32238.1"/>
    <property type="molecule type" value="Genomic_DNA"/>
</dbReference>
<evidence type="ECO:0000256" key="1">
    <source>
        <dbReference type="ARBA" id="ARBA00004429"/>
    </source>
</evidence>
<keyword evidence="3 6" id="KW-0812">Transmembrane</keyword>
<feature type="transmembrane region" description="Helical" evidence="6">
    <location>
        <begin position="284"/>
        <end position="305"/>
    </location>
</feature>
<dbReference type="GO" id="GO:0015385">
    <property type="term" value="F:sodium:proton antiporter activity"/>
    <property type="evidence" value="ECO:0007669"/>
    <property type="project" value="UniProtKB-UniRule"/>
</dbReference>
<feature type="transmembrane region" description="Helical" evidence="6">
    <location>
        <begin position="360"/>
        <end position="380"/>
    </location>
</feature>
<gene>
    <name evidence="6" type="primary">nhaA</name>
    <name evidence="7" type="ORF">B5C34_01410</name>
</gene>
<dbReference type="PANTHER" id="PTHR30341">
    <property type="entry name" value="SODIUM ION/PROTON ANTIPORTER NHAA-RELATED"/>
    <property type="match status" value="1"/>
</dbReference>
<dbReference type="NCBIfam" id="NF007112">
    <property type="entry name" value="PRK09561.1"/>
    <property type="match status" value="1"/>
</dbReference>
<keyword evidence="6" id="KW-0813">Transport</keyword>
<keyword evidence="6" id="KW-0406">Ion transport</keyword>
<reference evidence="8" key="1">
    <citation type="submission" date="2017-05" db="EMBL/GenBank/DDBJ databases">
        <authorList>
            <person name="Lin X."/>
        </authorList>
    </citation>
    <scope>NUCLEOTIDE SEQUENCE [LARGE SCALE GENOMIC DNA]</scope>
    <source>
        <strain evidence="8">JLT2012</strain>
    </source>
</reference>
<comment type="catalytic activity">
    <reaction evidence="6">
        <text>Na(+)(in) + 2 H(+)(out) = Na(+)(out) + 2 H(+)(in)</text>
        <dbReference type="Rhea" id="RHEA:29251"/>
        <dbReference type="ChEBI" id="CHEBI:15378"/>
        <dbReference type="ChEBI" id="CHEBI:29101"/>
    </reaction>
</comment>
<feature type="transmembrane region" description="Helical" evidence="6">
    <location>
        <begin position="77"/>
        <end position="100"/>
    </location>
</feature>
<evidence type="ECO:0000256" key="4">
    <source>
        <dbReference type="ARBA" id="ARBA00022989"/>
    </source>
</evidence>
<feature type="transmembrane region" description="Helical" evidence="6">
    <location>
        <begin position="317"/>
        <end position="340"/>
    </location>
</feature>
<comment type="function">
    <text evidence="6">Na(+)/H(+) antiporter that extrudes sodium in exchange for external protons.</text>
</comment>
<sequence length="432" mass="46345">MAERPPEENGMLGAVHTTLIERPKSALRNLVATESAGGLVLMGAALLAILVANTALYDNYDHLLHTYLGGFEYESGLSWKGLSVLHWINDGLMAIFFLLVGLEVKREMLDGQLSTWERRILPGAAAIGGMVAPALIFVAFNAGEPTLRAWAIPAATDIAFALGVLALLGKRVPVSLKVFLTAVAIIDDLGAIIIIALFYTAELNLVPLVMAFGLLGVLFFLNKRGVRTLWPYMVMGLVIWALMLVSGVHATLAGVAVALTIPMTKNPGHPDSVESPLHKLEHAIAPWVAFLIVPIFGFANAGLNFSGLELEMLWAPLVLGIAMGLFIGKQIGVFSVIWLLEKLNIVDYPARASVAQVYGVSLLCGIGFTMSLFIGNLAFVDMTYINEVKMGVLGGSLLSGIVGTLVLVFAQQERLEEEPDLPASDEVRTSAE</sequence>
<dbReference type="NCBIfam" id="NF007111">
    <property type="entry name" value="PRK09560.1"/>
    <property type="match status" value="1"/>
</dbReference>
<evidence type="ECO:0000313" key="7">
    <source>
        <dbReference type="EMBL" id="OWV32238.1"/>
    </source>
</evidence>
<dbReference type="AlphaFoldDB" id="A0A219B338"/>
<dbReference type="RefSeq" id="WP_088711037.1">
    <property type="nucleotide sequence ID" value="NZ_NFZT01000001.1"/>
</dbReference>
<dbReference type="InterPro" id="IPR023171">
    <property type="entry name" value="Na/H_antiporter_dom_sf"/>
</dbReference>
<organism evidence="7 8">
    <name type="scientific">Pacificimonas flava</name>
    <dbReference type="NCBI Taxonomy" id="1234595"/>
    <lineage>
        <taxon>Bacteria</taxon>
        <taxon>Pseudomonadati</taxon>
        <taxon>Pseudomonadota</taxon>
        <taxon>Alphaproteobacteria</taxon>
        <taxon>Sphingomonadales</taxon>
        <taxon>Sphingosinicellaceae</taxon>
        <taxon>Pacificimonas</taxon>
    </lineage>
</organism>
<accession>A0A219B338</accession>
<evidence type="ECO:0000313" key="8">
    <source>
        <dbReference type="Proteomes" id="UP000198462"/>
    </source>
</evidence>
<dbReference type="NCBIfam" id="TIGR00773">
    <property type="entry name" value="NhaA"/>
    <property type="match status" value="1"/>
</dbReference>
<dbReference type="HAMAP" id="MF_01844">
    <property type="entry name" value="NhaA"/>
    <property type="match status" value="1"/>
</dbReference>
<dbReference type="Proteomes" id="UP000198462">
    <property type="component" value="Unassembled WGS sequence"/>
</dbReference>
<keyword evidence="4 6" id="KW-1133">Transmembrane helix</keyword>
<feature type="transmembrane region" description="Helical" evidence="6">
    <location>
        <begin position="392"/>
        <end position="410"/>
    </location>
</feature>
<evidence type="ECO:0000256" key="3">
    <source>
        <dbReference type="ARBA" id="ARBA00022692"/>
    </source>
</evidence>
<comment type="caution">
    <text evidence="7">The sequence shown here is derived from an EMBL/GenBank/DDBJ whole genome shotgun (WGS) entry which is preliminary data.</text>
</comment>
<comment type="similarity">
    <text evidence="6">Belongs to the NhaA Na(+)/H(+) (TC 2.A.33) antiporter family.</text>
</comment>
<dbReference type="Pfam" id="PF06965">
    <property type="entry name" value="Na_H_antiport_1"/>
    <property type="match status" value="1"/>
</dbReference>
<dbReference type="InterPro" id="IPR004670">
    <property type="entry name" value="NhaA"/>
</dbReference>
<dbReference type="GO" id="GO:0005886">
    <property type="term" value="C:plasma membrane"/>
    <property type="evidence" value="ECO:0007669"/>
    <property type="project" value="UniProtKB-SubCell"/>
</dbReference>
<keyword evidence="6" id="KW-0915">Sodium</keyword>